<gene>
    <name evidence="1" type="ORF">H6P81_020075</name>
</gene>
<keyword evidence="2" id="KW-1185">Reference proteome</keyword>
<name>A0AAV7DTD6_ARIFI</name>
<accession>A0AAV7DTD6</accession>
<dbReference type="EMBL" id="JAINDJ010000008">
    <property type="protein sequence ID" value="KAG9439910.1"/>
    <property type="molecule type" value="Genomic_DNA"/>
</dbReference>
<dbReference type="AlphaFoldDB" id="A0AAV7DTD6"/>
<sequence length="68" mass="7774">MSGIRKAVPRRKNIRIGPYSFINMSHSAESLNEQRSSKNVFEVVVVSEIIRKLFAENFEVCIFVGRST</sequence>
<proteinExistence type="predicted"/>
<reference evidence="1 2" key="1">
    <citation type="submission" date="2021-07" db="EMBL/GenBank/DDBJ databases">
        <title>The Aristolochia fimbriata genome: insights into angiosperm evolution, floral development and chemical biosynthesis.</title>
        <authorList>
            <person name="Jiao Y."/>
        </authorList>
    </citation>
    <scope>NUCLEOTIDE SEQUENCE [LARGE SCALE GENOMIC DNA]</scope>
    <source>
        <strain evidence="1">IBCAS-2021</strain>
        <tissue evidence="1">Leaf</tissue>
    </source>
</reference>
<evidence type="ECO:0000313" key="1">
    <source>
        <dbReference type="EMBL" id="KAG9439910.1"/>
    </source>
</evidence>
<dbReference type="Proteomes" id="UP000825729">
    <property type="component" value="Unassembled WGS sequence"/>
</dbReference>
<protein>
    <submittedName>
        <fullName evidence="1">Uncharacterized protein</fullName>
    </submittedName>
</protein>
<evidence type="ECO:0000313" key="2">
    <source>
        <dbReference type="Proteomes" id="UP000825729"/>
    </source>
</evidence>
<organism evidence="1 2">
    <name type="scientific">Aristolochia fimbriata</name>
    <name type="common">White veined hardy Dutchman's pipe vine</name>
    <dbReference type="NCBI Taxonomy" id="158543"/>
    <lineage>
        <taxon>Eukaryota</taxon>
        <taxon>Viridiplantae</taxon>
        <taxon>Streptophyta</taxon>
        <taxon>Embryophyta</taxon>
        <taxon>Tracheophyta</taxon>
        <taxon>Spermatophyta</taxon>
        <taxon>Magnoliopsida</taxon>
        <taxon>Magnoliidae</taxon>
        <taxon>Piperales</taxon>
        <taxon>Aristolochiaceae</taxon>
        <taxon>Aristolochia</taxon>
    </lineage>
</organism>
<comment type="caution">
    <text evidence="1">The sequence shown here is derived from an EMBL/GenBank/DDBJ whole genome shotgun (WGS) entry which is preliminary data.</text>
</comment>